<dbReference type="InterPro" id="IPR029055">
    <property type="entry name" value="Ntn_hydrolases_N"/>
</dbReference>
<evidence type="ECO:0000256" key="8">
    <source>
        <dbReference type="ARBA" id="ARBA00022801"/>
    </source>
</evidence>
<reference evidence="12" key="1">
    <citation type="journal article" date="2019" name="Int. J. Syst. Evol. Microbiol.">
        <title>The Global Catalogue of Microorganisms (GCM) 10K type strain sequencing project: providing services to taxonomists for standard genome sequencing and annotation.</title>
        <authorList>
            <consortium name="The Broad Institute Genomics Platform"/>
            <consortium name="The Broad Institute Genome Sequencing Center for Infectious Disease"/>
            <person name="Wu L."/>
            <person name="Ma J."/>
        </authorList>
    </citation>
    <scope>NUCLEOTIDE SEQUENCE [LARGE SCALE GENOMIC DNA]</scope>
    <source>
        <strain evidence="12">JCM 32305</strain>
    </source>
</reference>
<keyword evidence="6 10" id="KW-0888">Threonine protease</keyword>
<evidence type="ECO:0000256" key="10">
    <source>
        <dbReference type="HAMAP-Rule" id="MF_00248"/>
    </source>
</evidence>
<dbReference type="Proteomes" id="UP000654004">
    <property type="component" value="Unassembled WGS sequence"/>
</dbReference>
<gene>
    <name evidence="10 11" type="primary">hslV</name>
    <name evidence="11" type="ORF">GCM10009410_23920</name>
</gene>
<dbReference type="RefSeq" id="WP_188956499.1">
    <property type="nucleotide sequence ID" value="NZ_BMQW01000005.1"/>
</dbReference>
<dbReference type="GO" id="GO:0008233">
    <property type="term" value="F:peptidase activity"/>
    <property type="evidence" value="ECO:0007669"/>
    <property type="project" value="UniProtKB-KW"/>
</dbReference>
<dbReference type="NCBIfam" id="NF003964">
    <property type="entry name" value="PRK05456.1"/>
    <property type="match status" value="1"/>
</dbReference>
<dbReference type="PANTHER" id="PTHR32194:SF0">
    <property type="entry name" value="ATP-DEPENDENT PROTEASE SUBUNIT HSLV"/>
    <property type="match status" value="1"/>
</dbReference>
<dbReference type="SUPFAM" id="SSF56235">
    <property type="entry name" value="N-terminal nucleophile aminohydrolases (Ntn hydrolases)"/>
    <property type="match status" value="1"/>
</dbReference>
<evidence type="ECO:0000313" key="11">
    <source>
        <dbReference type="EMBL" id="GGP89060.1"/>
    </source>
</evidence>
<comment type="subunit">
    <text evidence="10">A double ring-shaped homohexamer of HslV is capped on each side by a ring-shaped HslU homohexamer. The assembly of the HslU/HslV complex is dependent on binding of ATP.</text>
</comment>
<feature type="binding site" evidence="10">
    <location>
        <position position="160"/>
    </location>
    <ligand>
        <name>Na(+)</name>
        <dbReference type="ChEBI" id="CHEBI:29101"/>
    </ligand>
</feature>
<evidence type="ECO:0000256" key="1">
    <source>
        <dbReference type="ARBA" id="ARBA00004496"/>
    </source>
</evidence>
<keyword evidence="3 10" id="KW-0963">Cytoplasm</keyword>
<comment type="function">
    <text evidence="10">Protease subunit of a proteasome-like degradation complex believed to be a general protein degrading machinery.</text>
</comment>
<dbReference type="GO" id="GO:0006508">
    <property type="term" value="P:proteolysis"/>
    <property type="evidence" value="ECO:0007669"/>
    <property type="project" value="UniProtKB-KW"/>
</dbReference>
<name>A0ABQ2QRG4_9GAMM</name>
<keyword evidence="12" id="KW-1185">Reference proteome</keyword>
<dbReference type="InterPro" id="IPR022281">
    <property type="entry name" value="ATP-dep_Prtase_HsIV_su"/>
</dbReference>
<evidence type="ECO:0000313" key="12">
    <source>
        <dbReference type="Proteomes" id="UP000654004"/>
    </source>
</evidence>
<evidence type="ECO:0000256" key="4">
    <source>
        <dbReference type="ARBA" id="ARBA00022533"/>
    </source>
</evidence>
<keyword evidence="8 10" id="KW-0378">Hydrolase</keyword>
<proteinExistence type="inferred from homology"/>
<dbReference type="EC" id="3.4.25.2" evidence="10"/>
<comment type="activity regulation">
    <text evidence="10">Allosterically activated by HslU binding.</text>
</comment>
<sequence length="174" mass="18947">MTTIVSVRRNNQVVIAGDGQVSLGNTVMKGNARKVRRLYHNKVLAGFAGGTADAFTLFERFEAKLEMHQGHLLKSAVELAKDWRTDRMLRKLEAMLVVADAEASLIITGNGDVVQPEHDLIAIGSGGNYAQASALALLQNTELSAQEIAEKSLTIAGDICVFTNQFKTIEKLDY</sequence>
<dbReference type="Pfam" id="PF00227">
    <property type="entry name" value="Proteasome"/>
    <property type="match status" value="1"/>
</dbReference>
<comment type="similarity">
    <text evidence="2 10">Belongs to the peptidase T1B family. HslV subfamily.</text>
</comment>
<keyword evidence="9 10" id="KW-0915">Sodium</keyword>
<dbReference type="InterPro" id="IPR023333">
    <property type="entry name" value="Proteasome_suB-type"/>
</dbReference>
<keyword evidence="5 10" id="KW-0645">Protease</keyword>
<evidence type="ECO:0000256" key="3">
    <source>
        <dbReference type="ARBA" id="ARBA00022490"/>
    </source>
</evidence>
<dbReference type="HAMAP" id="MF_00248">
    <property type="entry name" value="HslV"/>
    <property type="match status" value="1"/>
</dbReference>
<feature type="binding site" evidence="10">
    <location>
        <position position="163"/>
    </location>
    <ligand>
        <name>Na(+)</name>
        <dbReference type="ChEBI" id="CHEBI:29101"/>
    </ligand>
</feature>
<feature type="active site" evidence="10">
    <location>
        <position position="2"/>
    </location>
</feature>
<dbReference type="NCBIfam" id="TIGR03692">
    <property type="entry name" value="ATP_dep_HslV"/>
    <property type="match status" value="1"/>
</dbReference>
<evidence type="ECO:0000256" key="2">
    <source>
        <dbReference type="ARBA" id="ARBA00006053"/>
    </source>
</evidence>
<keyword evidence="4 10" id="KW-0021">Allosteric enzyme</keyword>
<dbReference type="PANTHER" id="PTHR32194">
    <property type="entry name" value="METALLOPROTEASE TLDD"/>
    <property type="match status" value="1"/>
</dbReference>
<keyword evidence="7 10" id="KW-0479">Metal-binding</keyword>
<dbReference type="EMBL" id="BMQW01000005">
    <property type="protein sequence ID" value="GGP89060.1"/>
    <property type="molecule type" value="Genomic_DNA"/>
</dbReference>
<evidence type="ECO:0000256" key="5">
    <source>
        <dbReference type="ARBA" id="ARBA00022670"/>
    </source>
</evidence>
<dbReference type="InterPro" id="IPR001353">
    <property type="entry name" value="Proteasome_sua/b"/>
</dbReference>
<accession>A0ABQ2QRG4</accession>
<dbReference type="PROSITE" id="PS51476">
    <property type="entry name" value="PROTEASOME_BETA_2"/>
    <property type="match status" value="1"/>
</dbReference>
<dbReference type="Gene3D" id="3.60.20.10">
    <property type="entry name" value="Glutamine Phosphoribosylpyrophosphate, subunit 1, domain 1"/>
    <property type="match status" value="1"/>
</dbReference>
<protein>
    <recommendedName>
        <fullName evidence="10">ATP-dependent protease subunit HslV</fullName>
        <ecNumber evidence="10">3.4.25.2</ecNumber>
    </recommendedName>
</protein>
<dbReference type="PIRSF" id="PIRSF039093">
    <property type="entry name" value="HslV"/>
    <property type="match status" value="1"/>
</dbReference>
<dbReference type="CDD" id="cd01913">
    <property type="entry name" value="protease_HslV"/>
    <property type="match status" value="1"/>
</dbReference>
<organism evidence="11 12">
    <name type="scientific">Shewanella ulleungensis</name>
    <dbReference type="NCBI Taxonomy" id="2282699"/>
    <lineage>
        <taxon>Bacteria</taxon>
        <taxon>Pseudomonadati</taxon>
        <taxon>Pseudomonadota</taxon>
        <taxon>Gammaproteobacteria</taxon>
        <taxon>Alteromonadales</taxon>
        <taxon>Shewanellaceae</taxon>
        <taxon>Shewanella</taxon>
    </lineage>
</organism>
<evidence type="ECO:0000256" key="7">
    <source>
        <dbReference type="ARBA" id="ARBA00022723"/>
    </source>
</evidence>
<comment type="subcellular location">
    <subcellularLocation>
        <location evidence="1 10">Cytoplasm</location>
    </subcellularLocation>
</comment>
<evidence type="ECO:0000256" key="9">
    <source>
        <dbReference type="ARBA" id="ARBA00023053"/>
    </source>
</evidence>
<comment type="catalytic activity">
    <reaction evidence="10">
        <text>ATP-dependent cleavage of peptide bonds with broad specificity.</text>
        <dbReference type="EC" id="3.4.25.2"/>
    </reaction>
</comment>
<feature type="binding site" evidence="10">
    <location>
        <position position="157"/>
    </location>
    <ligand>
        <name>Na(+)</name>
        <dbReference type="ChEBI" id="CHEBI:29101"/>
    </ligand>
</feature>
<comment type="caution">
    <text evidence="11">The sequence shown here is derived from an EMBL/GenBank/DDBJ whole genome shotgun (WGS) entry which is preliminary data.</text>
</comment>
<evidence type="ECO:0000256" key="6">
    <source>
        <dbReference type="ARBA" id="ARBA00022698"/>
    </source>
</evidence>